<name>B7JUM6_RIPO1</name>
<dbReference type="NCBIfam" id="TIGR01784">
    <property type="entry name" value="T_den_put_tspse"/>
    <property type="match status" value="1"/>
</dbReference>
<evidence type="ECO:0000259" key="1">
    <source>
        <dbReference type="Pfam" id="PF14261"/>
    </source>
</evidence>
<dbReference type="RefSeq" id="WP_012594843.1">
    <property type="nucleotide sequence ID" value="NC_011726.1"/>
</dbReference>
<dbReference type="OrthoDB" id="508261at2"/>
<sequence>MYDNICKFIAETYSRDLAQWLLGKPIELTILEPTELQVDPIRVDSLIFLESEDLILHIEFQTSPQEDVPFRMADYRLRIYRRFSNKSVYQVVIYLKKTNSELVKIDRFNLPELQHQYNVIRLWEIPTEQLLTSSGLLPFAALSQTENPVNVLQQVARRIEAISDRIEKSNVTATTAILASLVLDKMVIKRLLRDDIMKESAIYQEIQAIGEAKGRQQGETKLVLRLLNRRIGEITQNLEENIRELSVEQLENLGEALLDFNSQSDLINWLNSENK</sequence>
<dbReference type="PANTHER" id="PTHR34613:SF1">
    <property type="entry name" value="SLL6017 PROTEIN"/>
    <property type="match status" value="1"/>
</dbReference>
<gene>
    <name evidence="2" type="ordered locus">PCC8801_1515</name>
</gene>
<evidence type="ECO:0000313" key="2">
    <source>
        <dbReference type="EMBL" id="ACK65570.1"/>
    </source>
</evidence>
<dbReference type="InterPro" id="IPR025587">
    <property type="entry name" value="DUF4351"/>
</dbReference>
<dbReference type="Proteomes" id="UP000008204">
    <property type="component" value="Chromosome"/>
</dbReference>
<accession>B7JUM6</accession>
<protein>
    <recommendedName>
        <fullName evidence="1">DUF4351 domain-containing protein</fullName>
    </recommendedName>
</protein>
<dbReference type="EMBL" id="CP001287">
    <property type="protein sequence ID" value="ACK65570.1"/>
    <property type="molecule type" value="Genomic_DNA"/>
</dbReference>
<dbReference type="PANTHER" id="PTHR34613">
    <property type="entry name" value="SLL0800 PROTEIN"/>
    <property type="match status" value="1"/>
</dbReference>
<feature type="domain" description="DUF4351" evidence="1">
    <location>
        <begin position="213"/>
        <end position="270"/>
    </location>
</feature>
<evidence type="ECO:0000313" key="3">
    <source>
        <dbReference type="Proteomes" id="UP000008204"/>
    </source>
</evidence>
<organism evidence="2 3">
    <name type="scientific">Rippkaea orientalis (strain PCC 8801 / RF-1)</name>
    <name type="common">Cyanothece sp. (strain PCC 8801)</name>
    <dbReference type="NCBI Taxonomy" id="41431"/>
    <lineage>
        <taxon>Bacteria</taxon>
        <taxon>Bacillati</taxon>
        <taxon>Cyanobacteriota</taxon>
        <taxon>Cyanophyceae</taxon>
        <taxon>Oscillatoriophycideae</taxon>
        <taxon>Chroococcales</taxon>
        <taxon>Aphanothecaceae</taxon>
        <taxon>Rippkaea</taxon>
        <taxon>Rippkaea orientalis</taxon>
    </lineage>
</organism>
<dbReference type="STRING" id="41431.PCC8801_1515"/>
<dbReference type="KEGG" id="cyp:PCC8801_1515"/>
<keyword evidence="3" id="KW-1185">Reference proteome</keyword>
<reference evidence="3" key="1">
    <citation type="journal article" date="2011" name="MBio">
        <title>Novel metabolic attributes of the genus Cyanothece, comprising a group of unicellular nitrogen-fixing Cyanobacteria.</title>
        <authorList>
            <person name="Bandyopadhyay A."/>
            <person name="Elvitigala T."/>
            <person name="Welsh E."/>
            <person name="Stockel J."/>
            <person name="Liberton M."/>
            <person name="Min H."/>
            <person name="Sherman L.A."/>
            <person name="Pakrasi H.B."/>
        </authorList>
    </citation>
    <scope>NUCLEOTIDE SEQUENCE [LARGE SCALE GENOMIC DNA]</scope>
    <source>
        <strain evidence="3">PCC 8801</strain>
    </source>
</reference>
<dbReference type="InterPro" id="IPR010106">
    <property type="entry name" value="RpnA"/>
</dbReference>
<dbReference type="AlphaFoldDB" id="B7JUM6"/>
<dbReference type="Pfam" id="PF14261">
    <property type="entry name" value="DUF4351"/>
    <property type="match status" value="1"/>
</dbReference>
<dbReference type="eggNOG" id="COG5464">
    <property type="taxonomic scope" value="Bacteria"/>
</dbReference>
<proteinExistence type="predicted"/>
<dbReference type="HOGENOM" id="CLU_069065_3_0_3"/>